<dbReference type="PANTHER" id="PTHR31444">
    <property type="entry name" value="OS11G0490100 PROTEIN"/>
    <property type="match status" value="1"/>
</dbReference>
<sequence>MLLLKKPIIVFVLILISFSFLRFFRFMWNSSLSLAPPSVPNPATPPHPPHRRVEETLTPKEHRLLSNVISQRAPCNLLFFGFSLQFLPLAALNSQGTTIFLEDDPEKLRVGRSKGLRMHLYEHHERASKAYELLRHARGEPACRPSSAIDEASAGCKLALRGLPKEVHETQWDAVVVDGPIGDRAEAPGRMGAIYMAAVFARRRGADVLVHDTDRSIEKWYSWEFLCHENLVSSKGNLWHFRIAGNSSSGERFCEDLASPIQ</sequence>
<keyword evidence="7" id="KW-1185">Reference proteome</keyword>
<gene>
    <name evidence="6" type="ORF">Cni_G20183</name>
</gene>
<evidence type="ECO:0000313" key="6">
    <source>
        <dbReference type="EMBL" id="WOL11421.1"/>
    </source>
</evidence>
<accession>A0AAQ3QFY9</accession>
<dbReference type="GO" id="GO:0000139">
    <property type="term" value="C:Golgi membrane"/>
    <property type="evidence" value="ECO:0007669"/>
    <property type="project" value="UniProtKB-SubCell"/>
</dbReference>
<evidence type="ECO:0000256" key="2">
    <source>
        <dbReference type="ARBA" id="ARBA00022692"/>
    </source>
</evidence>
<evidence type="ECO:0000256" key="4">
    <source>
        <dbReference type="ARBA" id="ARBA00023136"/>
    </source>
</evidence>
<feature type="transmembrane region" description="Helical" evidence="5">
    <location>
        <begin position="7"/>
        <end position="28"/>
    </location>
</feature>
<dbReference type="Proteomes" id="UP001327560">
    <property type="component" value="Chromosome 6"/>
</dbReference>
<evidence type="ECO:0000256" key="5">
    <source>
        <dbReference type="SAM" id="Phobius"/>
    </source>
</evidence>
<keyword evidence="3 5" id="KW-1133">Transmembrane helix</keyword>
<dbReference type="Pfam" id="PF21729">
    <property type="entry name" value="IRX15_IRX15L_GXM"/>
    <property type="match status" value="1"/>
</dbReference>
<reference evidence="6 7" key="1">
    <citation type="submission" date="2023-10" db="EMBL/GenBank/DDBJ databases">
        <title>Chromosome-scale genome assembly provides insights into flower coloration mechanisms of Canna indica.</title>
        <authorList>
            <person name="Li C."/>
        </authorList>
    </citation>
    <scope>NUCLEOTIDE SEQUENCE [LARGE SCALE GENOMIC DNA]</scope>
    <source>
        <tissue evidence="6">Flower</tissue>
    </source>
</reference>
<proteinExistence type="predicted"/>
<dbReference type="NCBIfam" id="TIGR01627">
    <property type="entry name" value="A_thal_3515"/>
    <property type="match status" value="1"/>
</dbReference>
<keyword evidence="2 5" id="KW-0812">Transmembrane</keyword>
<name>A0AAQ3QFY9_9LILI</name>
<dbReference type="EMBL" id="CP136895">
    <property type="protein sequence ID" value="WOL11421.1"/>
    <property type="molecule type" value="Genomic_DNA"/>
</dbReference>
<dbReference type="AlphaFoldDB" id="A0AAQ3QFY9"/>
<evidence type="ECO:0000313" key="7">
    <source>
        <dbReference type="Proteomes" id="UP001327560"/>
    </source>
</evidence>
<evidence type="ECO:0000256" key="3">
    <source>
        <dbReference type="ARBA" id="ARBA00022989"/>
    </source>
</evidence>
<protein>
    <submittedName>
        <fullName evidence="6">Methyltransferase</fullName>
    </submittedName>
</protein>
<dbReference type="InterPro" id="IPR006514">
    <property type="entry name" value="IRX15/GXM/AGM"/>
</dbReference>
<keyword evidence="6" id="KW-0808">Transferase</keyword>
<comment type="subcellular location">
    <subcellularLocation>
        <location evidence="1">Golgi apparatus membrane</location>
        <topology evidence="1">Single-pass membrane protein</topology>
    </subcellularLocation>
</comment>
<keyword evidence="4 5" id="KW-0472">Membrane</keyword>
<dbReference type="GO" id="GO:0032259">
    <property type="term" value="P:methylation"/>
    <property type="evidence" value="ECO:0007669"/>
    <property type="project" value="UniProtKB-KW"/>
</dbReference>
<organism evidence="6 7">
    <name type="scientific">Canna indica</name>
    <name type="common">Indian-shot</name>
    <dbReference type="NCBI Taxonomy" id="4628"/>
    <lineage>
        <taxon>Eukaryota</taxon>
        <taxon>Viridiplantae</taxon>
        <taxon>Streptophyta</taxon>
        <taxon>Embryophyta</taxon>
        <taxon>Tracheophyta</taxon>
        <taxon>Spermatophyta</taxon>
        <taxon>Magnoliopsida</taxon>
        <taxon>Liliopsida</taxon>
        <taxon>Zingiberales</taxon>
        <taxon>Cannaceae</taxon>
        <taxon>Canna</taxon>
    </lineage>
</organism>
<dbReference type="GO" id="GO:0008168">
    <property type="term" value="F:methyltransferase activity"/>
    <property type="evidence" value="ECO:0007669"/>
    <property type="project" value="UniProtKB-KW"/>
</dbReference>
<dbReference type="GO" id="GO:0045492">
    <property type="term" value="P:xylan biosynthetic process"/>
    <property type="evidence" value="ECO:0007669"/>
    <property type="project" value="InterPro"/>
</dbReference>
<evidence type="ECO:0000256" key="1">
    <source>
        <dbReference type="ARBA" id="ARBA00004194"/>
    </source>
</evidence>
<keyword evidence="6" id="KW-0489">Methyltransferase</keyword>